<proteinExistence type="predicted"/>
<organism evidence="2 3">
    <name type="scientific">Calocera cornea HHB12733</name>
    <dbReference type="NCBI Taxonomy" id="1353952"/>
    <lineage>
        <taxon>Eukaryota</taxon>
        <taxon>Fungi</taxon>
        <taxon>Dikarya</taxon>
        <taxon>Basidiomycota</taxon>
        <taxon>Agaricomycotina</taxon>
        <taxon>Dacrymycetes</taxon>
        <taxon>Dacrymycetales</taxon>
        <taxon>Dacrymycetaceae</taxon>
        <taxon>Calocera</taxon>
    </lineage>
</organism>
<evidence type="ECO:0000313" key="2">
    <source>
        <dbReference type="EMBL" id="KZT62990.1"/>
    </source>
</evidence>
<dbReference type="EMBL" id="KV423914">
    <property type="protein sequence ID" value="KZT62990.1"/>
    <property type="molecule type" value="Genomic_DNA"/>
</dbReference>
<dbReference type="Proteomes" id="UP000076842">
    <property type="component" value="Unassembled WGS sequence"/>
</dbReference>
<reference evidence="2 3" key="1">
    <citation type="journal article" date="2016" name="Mol. Biol. Evol.">
        <title>Comparative Genomics of Early-Diverging Mushroom-Forming Fungi Provides Insights into the Origins of Lignocellulose Decay Capabilities.</title>
        <authorList>
            <person name="Nagy L.G."/>
            <person name="Riley R."/>
            <person name="Tritt A."/>
            <person name="Adam C."/>
            <person name="Daum C."/>
            <person name="Floudas D."/>
            <person name="Sun H."/>
            <person name="Yadav J.S."/>
            <person name="Pangilinan J."/>
            <person name="Larsson K.H."/>
            <person name="Matsuura K."/>
            <person name="Barry K."/>
            <person name="Labutti K."/>
            <person name="Kuo R."/>
            <person name="Ohm R.A."/>
            <person name="Bhattacharya S.S."/>
            <person name="Shirouzu T."/>
            <person name="Yoshinaga Y."/>
            <person name="Martin F.M."/>
            <person name="Grigoriev I.V."/>
            <person name="Hibbett D.S."/>
        </authorList>
    </citation>
    <scope>NUCLEOTIDE SEQUENCE [LARGE SCALE GENOMIC DNA]</scope>
    <source>
        <strain evidence="2 3">HHB12733</strain>
    </source>
</reference>
<gene>
    <name evidence="2" type="ORF">CALCODRAFT_8240</name>
</gene>
<feature type="region of interest" description="Disordered" evidence="1">
    <location>
        <begin position="1"/>
        <end position="25"/>
    </location>
</feature>
<dbReference type="InParanoid" id="A0A165KDC8"/>
<sequence length="110" mass="11802">MISAERPNALCRSRSAVSNPHGLETPGSAWTRRLISGAAEVAQRRTSASLLQAWTARRLKACRTLPACGAGATSALAAGVIRWHGMAPHAFPPDSLRPIVWIPRRWLPAG</sequence>
<dbReference type="AlphaFoldDB" id="A0A165KDC8"/>
<name>A0A165KDC8_9BASI</name>
<protein>
    <submittedName>
        <fullName evidence="2">Uncharacterized protein</fullName>
    </submittedName>
</protein>
<accession>A0A165KDC8</accession>
<evidence type="ECO:0000256" key="1">
    <source>
        <dbReference type="SAM" id="MobiDB-lite"/>
    </source>
</evidence>
<evidence type="ECO:0000313" key="3">
    <source>
        <dbReference type="Proteomes" id="UP000076842"/>
    </source>
</evidence>
<keyword evidence="3" id="KW-1185">Reference proteome</keyword>